<dbReference type="Pfam" id="PF03665">
    <property type="entry name" value="UPF0172"/>
    <property type="match status" value="1"/>
</dbReference>
<feature type="domain" description="MPN" evidence="2">
    <location>
        <begin position="4"/>
        <end position="140"/>
    </location>
</feature>
<dbReference type="PROSITE" id="PS50249">
    <property type="entry name" value="MPN"/>
    <property type="match status" value="1"/>
</dbReference>
<gene>
    <name evidence="3" type="ORF">GBAR_LOCUS13020</name>
</gene>
<evidence type="ECO:0000259" key="2">
    <source>
        <dbReference type="PROSITE" id="PS50249"/>
    </source>
</evidence>
<protein>
    <submittedName>
        <fullName evidence="3">ER membrane protein complex subunit 9</fullName>
    </submittedName>
</protein>
<organism evidence="3 4">
    <name type="scientific">Geodia barretti</name>
    <name type="common">Barrett's horny sponge</name>
    <dbReference type="NCBI Taxonomy" id="519541"/>
    <lineage>
        <taxon>Eukaryota</taxon>
        <taxon>Metazoa</taxon>
        <taxon>Porifera</taxon>
        <taxon>Demospongiae</taxon>
        <taxon>Heteroscleromorpha</taxon>
        <taxon>Tetractinellida</taxon>
        <taxon>Astrophorina</taxon>
        <taxon>Geodiidae</taxon>
        <taxon>Geodia</taxon>
    </lineage>
</organism>
<proteinExistence type="inferred from homology"/>
<reference evidence="3" key="1">
    <citation type="submission" date="2023-03" db="EMBL/GenBank/DDBJ databases">
        <authorList>
            <person name="Steffen K."/>
            <person name="Cardenas P."/>
        </authorList>
    </citation>
    <scope>NUCLEOTIDE SEQUENCE</scope>
</reference>
<evidence type="ECO:0000313" key="4">
    <source>
        <dbReference type="Proteomes" id="UP001174909"/>
    </source>
</evidence>
<keyword evidence="4" id="KW-1185">Reference proteome</keyword>
<dbReference type="GO" id="GO:0072546">
    <property type="term" value="C:EMC complex"/>
    <property type="evidence" value="ECO:0007669"/>
    <property type="project" value="InterPro"/>
</dbReference>
<accession>A0AA35WPR0</accession>
<evidence type="ECO:0000256" key="1">
    <source>
        <dbReference type="ARBA" id="ARBA00007461"/>
    </source>
</evidence>
<comment type="similarity">
    <text evidence="1">Belongs to the EMC8/EMC9 family.</text>
</comment>
<dbReference type="PANTHER" id="PTHR12941:SF10">
    <property type="entry name" value="ER MEMBRANE PROTEIN COMPLEX SUBUNIT 8_9 HOMOLOG"/>
    <property type="match status" value="1"/>
</dbReference>
<dbReference type="AlphaFoldDB" id="A0AA35WPR0"/>
<dbReference type="InterPro" id="IPR037518">
    <property type="entry name" value="MPN"/>
</dbReference>
<evidence type="ECO:0000313" key="3">
    <source>
        <dbReference type="EMBL" id="CAI8022135.1"/>
    </source>
</evidence>
<dbReference type="Proteomes" id="UP001174909">
    <property type="component" value="Unassembled WGS sequence"/>
</dbReference>
<name>A0AA35WPR0_GEOBA</name>
<sequence length="185" mass="20486">MPNFSISAKAYAKIVLHCCKYPHRAVNGVVIGTFSDKDQGAAVLIQDAVPLFHQNLSLAPMLEVALRQVDVYSEKKGLVIVGYYHANQRLDDNSPSEAAQLIAGKIASNVKSSNKACLLMVDNQSVGKKDQLCLKLMTRVESENRWKDHRDFSLVGSAQAQERVHSLILSRAFEKLVTLTTTWTT</sequence>
<dbReference type="CDD" id="cd08060">
    <property type="entry name" value="MPN_UPF0172"/>
    <property type="match status" value="1"/>
</dbReference>
<dbReference type="PANTHER" id="PTHR12941">
    <property type="entry name" value="ER MEMBRANE PROTEIN COMPLEX"/>
    <property type="match status" value="1"/>
</dbReference>
<dbReference type="InterPro" id="IPR005366">
    <property type="entry name" value="EMC8/9"/>
</dbReference>
<dbReference type="EMBL" id="CASHTH010001939">
    <property type="protein sequence ID" value="CAI8022135.1"/>
    <property type="molecule type" value="Genomic_DNA"/>
</dbReference>
<comment type="caution">
    <text evidence="3">The sequence shown here is derived from an EMBL/GenBank/DDBJ whole genome shotgun (WGS) entry which is preliminary data.</text>
</comment>
<dbReference type="Gene3D" id="3.40.140.10">
    <property type="entry name" value="Cytidine Deaminase, domain 2"/>
    <property type="match status" value="1"/>
</dbReference>